<dbReference type="AlphaFoldDB" id="A0A6J4QZZ3"/>
<dbReference type="InterPro" id="IPR052900">
    <property type="entry name" value="Phospholipid_Metab_Enz"/>
</dbReference>
<dbReference type="InterPro" id="IPR038607">
    <property type="entry name" value="PhoD-like_sf"/>
</dbReference>
<reference evidence="1" key="1">
    <citation type="submission" date="2020-02" db="EMBL/GenBank/DDBJ databases">
        <authorList>
            <person name="Meier V. D."/>
        </authorList>
    </citation>
    <scope>NUCLEOTIDE SEQUENCE</scope>
    <source>
        <strain evidence="1">AVDCRST_MAG02</strain>
    </source>
</reference>
<dbReference type="Gene3D" id="3.60.21.70">
    <property type="entry name" value="PhoD-like phosphatase"/>
    <property type="match status" value="1"/>
</dbReference>
<protein>
    <recommendedName>
        <fullName evidence="2">PhoD-like phosphatase metallophosphatase domain-containing protein</fullName>
    </recommendedName>
</protein>
<dbReference type="PANTHER" id="PTHR43606">
    <property type="entry name" value="PHOSPHATASE, PUTATIVE (AFU_ORTHOLOGUE AFUA_6G08710)-RELATED"/>
    <property type="match status" value="1"/>
</dbReference>
<dbReference type="InterPro" id="IPR029052">
    <property type="entry name" value="Metallo-depent_PP-like"/>
</dbReference>
<gene>
    <name evidence="1" type="ORF">AVDCRST_MAG02-1628</name>
</gene>
<name>A0A6J4QZZ3_9ACTN</name>
<evidence type="ECO:0008006" key="2">
    <source>
        <dbReference type="Google" id="ProtNLM"/>
    </source>
</evidence>
<dbReference type="SUPFAM" id="SSF56300">
    <property type="entry name" value="Metallo-dependent phosphatases"/>
    <property type="match status" value="1"/>
</dbReference>
<proteinExistence type="predicted"/>
<dbReference type="EMBL" id="CADCVH010000051">
    <property type="protein sequence ID" value="CAA9455939.1"/>
    <property type="molecule type" value="Genomic_DNA"/>
</dbReference>
<sequence length="502" mass="56767">MSFLLVPHQVSDTAATIWVGALDEEGVRQRSVRLELEGGGEGREVELDASGWETWESFQTEDPKSYPLLDRLLHLAFVLKSSPVRRTLDYQRVEIRPLSARTSYALALRVDDQTVIGAERHLREGRVTTLPAELPTTADKPFTLLVGSCFYGPEDPGGLVGGTYRYMTEDQRPDVKVLCGDQVYLDNPWRETTLKWYRANQKPGLFRAMLFEKYVANWTQVSGEDAGFRQLLADGANYFCSDDHEFWNNAPNFGGVGLLNSLTSEQRKWWFDEARRLFRAFQSPSPLLRLEVPPLSVCVADTRINRDTKGLRFMRDEDLKSLGRWIEGLQGPGVLVIGQPVLVERDGVTKSLLKKGLKNAFLSYIDRDLPHYAQYKELVGYIKSSDHSVVILTGDVHFGRVACGELKPGSETTFVEVISSPMHAVLSDKGEPLFGTYKEAPTEHFPITEDREVLHRRNHFGTVRFFLGEDGRVNMEVRAWPIPRPGEEVSPRCDVVFEKALS</sequence>
<evidence type="ECO:0000313" key="1">
    <source>
        <dbReference type="EMBL" id="CAA9455939.1"/>
    </source>
</evidence>
<accession>A0A6J4QZZ3</accession>
<dbReference type="PANTHER" id="PTHR43606:SF2">
    <property type="entry name" value="ALKALINE PHOSPHATASE FAMILY PROTEIN (AFU_ORTHOLOGUE AFUA_5G03860)"/>
    <property type="match status" value="1"/>
</dbReference>
<organism evidence="1">
    <name type="scientific">uncultured Rubrobacteraceae bacterium</name>
    <dbReference type="NCBI Taxonomy" id="349277"/>
    <lineage>
        <taxon>Bacteria</taxon>
        <taxon>Bacillati</taxon>
        <taxon>Actinomycetota</taxon>
        <taxon>Rubrobacteria</taxon>
        <taxon>Rubrobacterales</taxon>
        <taxon>Rubrobacteraceae</taxon>
        <taxon>environmental samples</taxon>
    </lineage>
</organism>